<comment type="caution">
    <text evidence="9">The sequence shown here is derived from an EMBL/GenBank/DDBJ whole genome shotgun (WGS) entry which is preliminary data.</text>
</comment>
<keyword evidence="10" id="KW-1185">Reference proteome</keyword>
<organism evidence="9 10">
    <name type="scientific">Virgibacillus siamensis</name>
    <dbReference type="NCBI Taxonomy" id="480071"/>
    <lineage>
        <taxon>Bacteria</taxon>
        <taxon>Bacillati</taxon>
        <taxon>Bacillota</taxon>
        <taxon>Bacilli</taxon>
        <taxon>Bacillales</taxon>
        <taxon>Bacillaceae</taxon>
        <taxon>Virgibacillus</taxon>
    </lineage>
</organism>
<keyword evidence="4" id="KW-1003">Cell membrane</keyword>
<gene>
    <name evidence="9" type="primary">betL</name>
    <name evidence="9" type="ORF">GCM10009001_25610</name>
</gene>
<feature type="transmembrane region" description="Helical" evidence="8">
    <location>
        <begin position="437"/>
        <end position="457"/>
    </location>
</feature>
<comment type="similarity">
    <text evidence="2">Belongs to the BCCT transporter (TC 2.A.15) family.</text>
</comment>
<evidence type="ECO:0000256" key="8">
    <source>
        <dbReference type="SAM" id="Phobius"/>
    </source>
</evidence>
<feature type="transmembrane region" description="Helical" evidence="8">
    <location>
        <begin position="178"/>
        <end position="206"/>
    </location>
</feature>
<reference evidence="9 10" key="1">
    <citation type="journal article" date="2019" name="Int. J. Syst. Evol. Microbiol.">
        <title>The Global Catalogue of Microorganisms (GCM) 10K type strain sequencing project: providing services to taxonomists for standard genome sequencing and annotation.</title>
        <authorList>
            <consortium name="The Broad Institute Genomics Platform"/>
            <consortium name="The Broad Institute Genome Sequencing Center for Infectious Disease"/>
            <person name="Wu L."/>
            <person name="Ma J."/>
        </authorList>
    </citation>
    <scope>NUCLEOTIDE SEQUENCE [LARGE SCALE GENOMIC DNA]</scope>
    <source>
        <strain evidence="9 10">JCM 15395</strain>
    </source>
</reference>
<evidence type="ECO:0000256" key="2">
    <source>
        <dbReference type="ARBA" id="ARBA00005658"/>
    </source>
</evidence>
<feature type="transmembrane region" description="Helical" evidence="8">
    <location>
        <begin position="226"/>
        <end position="244"/>
    </location>
</feature>
<feature type="transmembrane region" description="Helical" evidence="8">
    <location>
        <begin position="391"/>
        <end position="416"/>
    </location>
</feature>
<feature type="transmembrane region" description="Helical" evidence="8">
    <location>
        <begin position="86"/>
        <end position="105"/>
    </location>
</feature>
<feature type="transmembrane region" description="Helical" evidence="8">
    <location>
        <begin position="463"/>
        <end position="485"/>
    </location>
</feature>
<dbReference type="PANTHER" id="PTHR30047">
    <property type="entry name" value="HIGH-AFFINITY CHOLINE TRANSPORT PROTEIN-RELATED"/>
    <property type="match status" value="1"/>
</dbReference>
<dbReference type="PROSITE" id="PS01303">
    <property type="entry name" value="BCCT"/>
    <property type="match status" value="1"/>
</dbReference>
<evidence type="ECO:0000256" key="1">
    <source>
        <dbReference type="ARBA" id="ARBA00004651"/>
    </source>
</evidence>
<proteinExistence type="inferred from homology"/>
<dbReference type="PANTHER" id="PTHR30047:SF7">
    <property type="entry name" value="HIGH-AFFINITY CHOLINE TRANSPORT PROTEIN"/>
    <property type="match status" value="1"/>
</dbReference>
<keyword evidence="6 8" id="KW-1133">Transmembrane helix</keyword>
<dbReference type="RefSeq" id="WP_343813748.1">
    <property type="nucleotide sequence ID" value="NZ_BAAADS010000018.1"/>
</dbReference>
<dbReference type="Pfam" id="PF02028">
    <property type="entry name" value="BCCT"/>
    <property type="match status" value="1"/>
</dbReference>
<name>A0ABN1GAA8_9BACI</name>
<sequence>MKKISKVFFITLFLVVIAVALGVAFPEKFETITGNIKSFVATSFGWYYMLLLSALVILAIFFAVSPYGRIRLGKDHERPDFSTASWVAMLFSAGMGIGLVFYGAAEPLFHYMSNAPLAEEGSNKAFKQGLSYAYFHWGLHVWAMYGVTALSLAFFQFRKDEPGLISSTLKPLFGDKMNGPLGVLIDVLAVFATVFGVATSLGFGAVQINGGLSHLFGFDVGFTSQFIIISIVTILFLISAWSGLSKGIKYLSNANMVLAVILLIVVLVVGPTLLILNMFTETFGLYFQHIIQMSFRTAPLEGDNRGWLDSWTIFYWAWWISWAPFVGMFIARISRGRTIRQFITGVLILPTLIVSIWFAAFGTTAGNVQNSGVDLTQYATELVLFNMFDQLPLSIVLSIVAILLIGSFFITSADSATFVLGMQSTNGSLEPPNTVKVVWGIAQSAVALILLYVGGLAAIQNTIIIAALPFSFVMILMVIALFRALNKEIR</sequence>
<dbReference type="NCBIfam" id="TIGR00842">
    <property type="entry name" value="bcct"/>
    <property type="match status" value="1"/>
</dbReference>
<feature type="transmembrane region" description="Helical" evidence="8">
    <location>
        <begin position="313"/>
        <end position="330"/>
    </location>
</feature>
<evidence type="ECO:0000256" key="4">
    <source>
        <dbReference type="ARBA" id="ARBA00022475"/>
    </source>
</evidence>
<dbReference type="InterPro" id="IPR018093">
    <property type="entry name" value="BCCT_CS"/>
</dbReference>
<dbReference type="Proteomes" id="UP001500866">
    <property type="component" value="Unassembled WGS sequence"/>
</dbReference>
<dbReference type="InterPro" id="IPR000060">
    <property type="entry name" value="BCCT_transptr"/>
</dbReference>
<evidence type="ECO:0000256" key="5">
    <source>
        <dbReference type="ARBA" id="ARBA00022692"/>
    </source>
</evidence>
<evidence type="ECO:0000256" key="3">
    <source>
        <dbReference type="ARBA" id="ARBA00022448"/>
    </source>
</evidence>
<feature type="transmembrane region" description="Helical" evidence="8">
    <location>
        <begin position="256"/>
        <end position="279"/>
    </location>
</feature>
<accession>A0ABN1GAA8</accession>
<dbReference type="EMBL" id="BAAADS010000018">
    <property type="protein sequence ID" value="GAA0607195.1"/>
    <property type="molecule type" value="Genomic_DNA"/>
</dbReference>
<comment type="subcellular location">
    <subcellularLocation>
        <location evidence="1">Cell membrane</location>
        <topology evidence="1">Multi-pass membrane protein</topology>
    </subcellularLocation>
</comment>
<evidence type="ECO:0000313" key="10">
    <source>
        <dbReference type="Proteomes" id="UP001500866"/>
    </source>
</evidence>
<feature type="transmembrane region" description="Helical" evidence="8">
    <location>
        <begin position="342"/>
        <end position="361"/>
    </location>
</feature>
<protein>
    <submittedName>
        <fullName evidence="9">BCCT family glycine betaine transporter BetL</fullName>
    </submittedName>
</protein>
<feature type="transmembrane region" description="Helical" evidence="8">
    <location>
        <begin position="46"/>
        <end position="65"/>
    </location>
</feature>
<keyword evidence="3" id="KW-0813">Transport</keyword>
<keyword evidence="5 8" id="KW-0812">Transmembrane</keyword>
<evidence type="ECO:0000256" key="7">
    <source>
        <dbReference type="ARBA" id="ARBA00023136"/>
    </source>
</evidence>
<keyword evidence="7 8" id="KW-0472">Membrane</keyword>
<evidence type="ECO:0000313" key="9">
    <source>
        <dbReference type="EMBL" id="GAA0607195.1"/>
    </source>
</evidence>
<evidence type="ECO:0000256" key="6">
    <source>
        <dbReference type="ARBA" id="ARBA00022989"/>
    </source>
</evidence>
<feature type="transmembrane region" description="Helical" evidence="8">
    <location>
        <begin position="134"/>
        <end position="157"/>
    </location>
</feature>